<dbReference type="CDD" id="cd00761">
    <property type="entry name" value="Glyco_tranf_GTA_type"/>
    <property type="match status" value="1"/>
</dbReference>
<evidence type="ECO:0000313" key="2">
    <source>
        <dbReference type="EMBL" id="OGZ18365.1"/>
    </source>
</evidence>
<dbReference type="SUPFAM" id="SSF53448">
    <property type="entry name" value="Nucleotide-diphospho-sugar transferases"/>
    <property type="match status" value="1"/>
</dbReference>
<sequence length="298" mass="34837">MNHKFPKVSVIIPTYNRAQFLRRAIKSVLNQTFQDFELIVVDDGSTDDTRKVVEFFPGIKYIYQNNSGGAGRPKNTGIKTAKGEYIAILDDDDEWFTTKLEKQVQFLEQNPAIDIVGCNYLINGKKEYKIPKQKDIFKEILIADNIGPGSIMVYRKEVFDRVGLFDENLRSSQDKEMRIRLAQKYKFGFIEEPLVNYYIGHDNISLAGLSVKEREKDWQYIFEKYKNYYLADKKLYSDKLRYDGTRYMLLGLSAKARKSFLSSIKKNPLNIKSFFYLFLSLSGTSFYKRLAKIKLWIK</sequence>
<reference evidence="2 3" key="1">
    <citation type="journal article" date="2016" name="Nat. Commun.">
        <title>Thousands of microbial genomes shed light on interconnected biogeochemical processes in an aquifer system.</title>
        <authorList>
            <person name="Anantharaman K."/>
            <person name="Brown C.T."/>
            <person name="Hug L.A."/>
            <person name="Sharon I."/>
            <person name="Castelle C.J."/>
            <person name="Probst A.J."/>
            <person name="Thomas B.C."/>
            <person name="Singh A."/>
            <person name="Wilkins M.J."/>
            <person name="Karaoz U."/>
            <person name="Brodie E.L."/>
            <person name="Williams K.H."/>
            <person name="Hubbard S.S."/>
            <person name="Banfield J.F."/>
        </authorList>
    </citation>
    <scope>NUCLEOTIDE SEQUENCE [LARGE SCALE GENOMIC DNA]</scope>
</reference>
<dbReference type="Pfam" id="PF00535">
    <property type="entry name" value="Glycos_transf_2"/>
    <property type="match status" value="1"/>
</dbReference>
<dbReference type="PANTHER" id="PTHR22916:SF3">
    <property type="entry name" value="UDP-GLCNAC:BETAGAL BETA-1,3-N-ACETYLGLUCOSAMINYLTRANSFERASE-LIKE PROTEIN 1"/>
    <property type="match status" value="1"/>
</dbReference>
<dbReference type="EMBL" id="MHLW01000004">
    <property type="protein sequence ID" value="OGZ18365.1"/>
    <property type="molecule type" value="Genomic_DNA"/>
</dbReference>
<feature type="domain" description="Glycosyltransferase 2-like" evidence="1">
    <location>
        <begin position="9"/>
        <end position="162"/>
    </location>
</feature>
<accession>A0A1G2DXT3</accession>
<dbReference type="InterPro" id="IPR001173">
    <property type="entry name" value="Glyco_trans_2-like"/>
</dbReference>
<gene>
    <name evidence="2" type="ORF">A2V72_01170</name>
</gene>
<dbReference type="AlphaFoldDB" id="A0A1G2DXT3"/>
<dbReference type="GO" id="GO:0016758">
    <property type="term" value="F:hexosyltransferase activity"/>
    <property type="evidence" value="ECO:0007669"/>
    <property type="project" value="UniProtKB-ARBA"/>
</dbReference>
<proteinExistence type="predicted"/>
<organism evidence="2 3">
    <name type="scientific">Candidatus Nealsonbacteria bacterium RBG_13_37_56</name>
    <dbReference type="NCBI Taxonomy" id="1801661"/>
    <lineage>
        <taxon>Bacteria</taxon>
        <taxon>Candidatus Nealsoniibacteriota</taxon>
    </lineage>
</organism>
<protein>
    <recommendedName>
        <fullName evidence="1">Glycosyltransferase 2-like domain-containing protein</fullName>
    </recommendedName>
</protein>
<dbReference type="Proteomes" id="UP000178893">
    <property type="component" value="Unassembled WGS sequence"/>
</dbReference>
<comment type="caution">
    <text evidence="2">The sequence shown here is derived from an EMBL/GenBank/DDBJ whole genome shotgun (WGS) entry which is preliminary data.</text>
</comment>
<dbReference type="Gene3D" id="3.90.550.10">
    <property type="entry name" value="Spore Coat Polysaccharide Biosynthesis Protein SpsA, Chain A"/>
    <property type="match status" value="1"/>
</dbReference>
<evidence type="ECO:0000313" key="3">
    <source>
        <dbReference type="Proteomes" id="UP000178893"/>
    </source>
</evidence>
<dbReference type="PANTHER" id="PTHR22916">
    <property type="entry name" value="GLYCOSYLTRANSFERASE"/>
    <property type="match status" value="1"/>
</dbReference>
<evidence type="ECO:0000259" key="1">
    <source>
        <dbReference type="Pfam" id="PF00535"/>
    </source>
</evidence>
<name>A0A1G2DXT3_9BACT</name>
<dbReference type="InterPro" id="IPR029044">
    <property type="entry name" value="Nucleotide-diphossugar_trans"/>
</dbReference>